<dbReference type="Gene3D" id="1.20.1250.20">
    <property type="entry name" value="MFS general substrate transporter like domains"/>
    <property type="match status" value="2"/>
</dbReference>
<dbReference type="HOGENOM" id="CLU_027408_0_1_10"/>
<sequence>MSLFLLSSASGRCVRPVVIQKQNLWKHPKSPARAKLRIFAPDIPRIHHNSHTPAMQQESNGAAAEERGFYKLSWLQRTGFASGDLAQNLIYQTIGMYLLIFYTNVYGLNPASAAFMFLVVRLVDVLWDPLVGTFVDKHSPRLGKYRAYLVLGGIPLTGFAVLCFWNGFHGSLAYAYATYVGMSMCYTLINVPYGALNASLTRDTNEITVLTSVRMLFANLGGLAVAYGIPKLVAALAPGGQVNTQEAAGAWFVTMLVYALVGLALLFFCFSQTRERVVMDRSETANVRVSDLWTEFVRNRPLRVLAFFFVTAFAMMAVGNSAGSYYMIYNVHGTPDQMANFMALGSVPAFIFMPLVPAIKRAIGKQQMFFAFLGIAILGMAMLYAISMIPALRSQVWLVYVAQFVKSTGVIVATGYMWALVPEVISYGEYTHGRRISGIVNALTGIFYKAGMALGGVVPGLVLALVGFDRTNATTQSALAEQGILWLVAVLPALLLVVAMLIISRYELTDEVIDDINRQIEARHKAPQT</sequence>
<dbReference type="AlphaFoldDB" id="L0JEH9"/>
<feature type="transmembrane region" description="Helical" evidence="2">
    <location>
        <begin position="147"/>
        <end position="168"/>
    </location>
</feature>
<organism evidence="3 4">
    <name type="scientific">Prevotella dentalis (strain ATCC 49559 / DSM 3688 / JCM 13448 / NCTC 12043 / ES 2772)</name>
    <name type="common">Mitsuokella dentalis</name>
    <dbReference type="NCBI Taxonomy" id="908937"/>
    <lineage>
        <taxon>Bacteria</taxon>
        <taxon>Pseudomonadati</taxon>
        <taxon>Bacteroidota</taxon>
        <taxon>Bacteroidia</taxon>
        <taxon>Bacteroidales</taxon>
        <taxon>Prevotellaceae</taxon>
        <taxon>Prevotella</taxon>
    </lineage>
</organism>
<evidence type="ECO:0000256" key="1">
    <source>
        <dbReference type="ARBA" id="ARBA00009617"/>
    </source>
</evidence>
<gene>
    <name evidence="3" type="ordered locus">Prede_1973</name>
</gene>
<dbReference type="GO" id="GO:0006814">
    <property type="term" value="P:sodium ion transport"/>
    <property type="evidence" value="ECO:0007669"/>
    <property type="project" value="InterPro"/>
</dbReference>
<keyword evidence="2" id="KW-1133">Transmembrane helix</keyword>
<feature type="transmembrane region" description="Helical" evidence="2">
    <location>
        <begin position="397"/>
        <end position="421"/>
    </location>
</feature>
<feature type="transmembrane region" description="Helical" evidence="2">
    <location>
        <begin position="338"/>
        <end position="356"/>
    </location>
</feature>
<dbReference type="Pfam" id="PF13347">
    <property type="entry name" value="MFS_2"/>
    <property type="match status" value="1"/>
</dbReference>
<dbReference type="CDD" id="cd17332">
    <property type="entry name" value="MFS_MelB_like"/>
    <property type="match status" value="1"/>
</dbReference>
<accession>L0JEH9</accession>
<dbReference type="GO" id="GO:0015293">
    <property type="term" value="F:symporter activity"/>
    <property type="evidence" value="ECO:0007669"/>
    <property type="project" value="InterPro"/>
</dbReference>
<dbReference type="PANTHER" id="PTHR11328:SF24">
    <property type="entry name" value="MAJOR FACILITATOR SUPERFAMILY (MFS) PROFILE DOMAIN-CONTAINING PROTEIN"/>
    <property type="match status" value="1"/>
</dbReference>
<dbReference type="PANTHER" id="PTHR11328">
    <property type="entry name" value="MAJOR FACILITATOR SUPERFAMILY DOMAIN-CONTAINING PROTEIN"/>
    <property type="match status" value="1"/>
</dbReference>
<keyword evidence="4" id="KW-1185">Reference proteome</keyword>
<evidence type="ECO:0000256" key="2">
    <source>
        <dbReference type="SAM" id="Phobius"/>
    </source>
</evidence>
<dbReference type="NCBIfam" id="TIGR00792">
    <property type="entry name" value="gph"/>
    <property type="match status" value="1"/>
</dbReference>
<dbReference type="PATRIC" id="fig|908937.9.peg.2094"/>
<dbReference type="InterPro" id="IPR039672">
    <property type="entry name" value="MFS_2"/>
</dbReference>
<dbReference type="SUPFAM" id="SSF103473">
    <property type="entry name" value="MFS general substrate transporter"/>
    <property type="match status" value="1"/>
</dbReference>
<feature type="transmembrane region" description="Helical" evidence="2">
    <location>
        <begin position="442"/>
        <end position="464"/>
    </location>
</feature>
<comment type="similarity">
    <text evidence="1">Belongs to the sodium:galactoside symporter (TC 2.A.2) family.</text>
</comment>
<dbReference type="EMBL" id="CP003369">
    <property type="protein sequence ID" value="AGB29253.1"/>
    <property type="molecule type" value="Genomic_DNA"/>
</dbReference>
<evidence type="ECO:0000313" key="3">
    <source>
        <dbReference type="EMBL" id="AGB29253.1"/>
    </source>
</evidence>
<keyword evidence="2" id="KW-0812">Transmembrane</keyword>
<feature type="transmembrane region" description="Helical" evidence="2">
    <location>
        <begin position="174"/>
        <end position="195"/>
    </location>
</feature>
<dbReference type="Proteomes" id="UP000010862">
    <property type="component" value="Chromosome 2"/>
</dbReference>
<evidence type="ECO:0000313" key="4">
    <source>
        <dbReference type="Proteomes" id="UP000010862"/>
    </source>
</evidence>
<dbReference type="InterPro" id="IPR001927">
    <property type="entry name" value="Na/Gal_symport"/>
</dbReference>
<name>L0JEH9_PREDD</name>
<proteinExistence type="inferred from homology"/>
<dbReference type="InterPro" id="IPR036259">
    <property type="entry name" value="MFS_trans_sf"/>
</dbReference>
<dbReference type="GO" id="GO:0005886">
    <property type="term" value="C:plasma membrane"/>
    <property type="evidence" value="ECO:0007669"/>
    <property type="project" value="TreeGrafter"/>
</dbReference>
<protein>
    <submittedName>
        <fullName evidence="3">Glycoside/pentoside/hexuronide transporter</fullName>
    </submittedName>
</protein>
<feature type="transmembrane region" description="Helical" evidence="2">
    <location>
        <begin position="368"/>
        <end position="391"/>
    </location>
</feature>
<feature type="transmembrane region" description="Helical" evidence="2">
    <location>
        <begin position="89"/>
        <end position="108"/>
    </location>
</feature>
<dbReference type="GO" id="GO:0008643">
    <property type="term" value="P:carbohydrate transport"/>
    <property type="evidence" value="ECO:0007669"/>
    <property type="project" value="InterPro"/>
</dbReference>
<keyword evidence="2" id="KW-0472">Membrane</keyword>
<feature type="transmembrane region" description="Helical" evidence="2">
    <location>
        <begin position="484"/>
        <end position="503"/>
    </location>
</feature>
<dbReference type="KEGG" id="pdt:Prede_1973"/>
<feature type="transmembrane region" description="Helical" evidence="2">
    <location>
        <begin position="249"/>
        <end position="271"/>
    </location>
</feature>
<reference evidence="3" key="1">
    <citation type="submission" date="2012-02" db="EMBL/GenBank/DDBJ databases">
        <title>Complete sequence of chromosome 2 of Prevotella dentalis DSM 3688.</title>
        <authorList>
            <consortium name="US DOE Joint Genome Institute (JGI-PGF)"/>
            <person name="Lucas S."/>
            <person name="Copeland A."/>
            <person name="Lapidus A."/>
            <person name="Glavina del Rio T."/>
            <person name="Dalin E."/>
            <person name="Tice H."/>
            <person name="Bruce D."/>
            <person name="Goodwin L."/>
            <person name="Pitluck S."/>
            <person name="Peters L."/>
            <person name="Mikhailova N."/>
            <person name="Chertkov O."/>
            <person name="Kyrpides N."/>
            <person name="Mavromatis K."/>
            <person name="Ivanova N."/>
            <person name="Brettin T."/>
            <person name="Detter J.C."/>
            <person name="Han C."/>
            <person name="Larimer F."/>
            <person name="Land M."/>
            <person name="Hauser L."/>
            <person name="Markowitz V."/>
            <person name="Cheng J.-F."/>
            <person name="Hugenholtz P."/>
            <person name="Woyke T."/>
            <person name="Wu D."/>
            <person name="Gronow S."/>
            <person name="Wellnitz S."/>
            <person name="Brambilla E."/>
            <person name="Klenk H.-P."/>
            <person name="Eisen J.A."/>
        </authorList>
    </citation>
    <scope>NUCLEOTIDE SEQUENCE [LARGE SCALE GENOMIC DNA]</scope>
    <source>
        <strain evidence="3">DSM 3688</strain>
    </source>
</reference>
<feature type="transmembrane region" description="Helical" evidence="2">
    <location>
        <begin position="207"/>
        <end position="229"/>
    </location>
</feature>
<feature type="transmembrane region" description="Helical" evidence="2">
    <location>
        <begin position="304"/>
        <end position="326"/>
    </location>
</feature>